<dbReference type="PANTHER" id="PTHR43434">
    <property type="entry name" value="PHOSPHOGLYCOLATE PHOSPHATASE"/>
    <property type="match status" value="1"/>
</dbReference>
<evidence type="ECO:0000256" key="2">
    <source>
        <dbReference type="ARBA" id="ARBA00004818"/>
    </source>
</evidence>
<dbReference type="PANTHER" id="PTHR43434:SF1">
    <property type="entry name" value="PHOSPHOGLYCOLATE PHOSPHATASE"/>
    <property type="match status" value="1"/>
</dbReference>
<dbReference type="InterPro" id="IPR023214">
    <property type="entry name" value="HAD_sf"/>
</dbReference>
<dbReference type="EC" id="3.1.3.18" evidence="4"/>
<comment type="catalytic activity">
    <reaction evidence="1">
        <text>2-phosphoglycolate + H2O = glycolate + phosphate</text>
        <dbReference type="Rhea" id="RHEA:14369"/>
        <dbReference type="ChEBI" id="CHEBI:15377"/>
        <dbReference type="ChEBI" id="CHEBI:29805"/>
        <dbReference type="ChEBI" id="CHEBI:43474"/>
        <dbReference type="ChEBI" id="CHEBI:58033"/>
        <dbReference type="EC" id="3.1.3.18"/>
    </reaction>
</comment>
<proteinExistence type="inferred from homology"/>
<keyword evidence="6" id="KW-1185">Reference proteome</keyword>
<dbReference type="Proteomes" id="UP000637774">
    <property type="component" value="Unassembled WGS sequence"/>
</dbReference>
<dbReference type="EMBL" id="BMGY01000004">
    <property type="protein sequence ID" value="GGH80711.1"/>
    <property type="molecule type" value="Genomic_DNA"/>
</dbReference>
<dbReference type="PRINTS" id="PR00413">
    <property type="entry name" value="HADHALOGNASE"/>
</dbReference>
<reference evidence="6" key="1">
    <citation type="journal article" date="2019" name="Int. J. Syst. Evol. Microbiol.">
        <title>The Global Catalogue of Microorganisms (GCM) 10K type strain sequencing project: providing services to taxonomists for standard genome sequencing and annotation.</title>
        <authorList>
            <consortium name="The Broad Institute Genomics Platform"/>
            <consortium name="The Broad Institute Genome Sequencing Center for Infectious Disease"/>
            <person name="Wu L."/>
            <person name="Ma J."/>
        </authorList>
    </citation>
    <scope>NUCLEOTIDE SEQUENCE [LARGE SCALE GENOMIC DNA]</scope>
    <source>
        <strain evidence="6">CGMCC 1.14966</strain>
    </source>
</reference>
<dbReference type="Pfam" id="PF00702">
    <property type="entry name" value="Hydrolase"/>
    <property type="match status" value="1"/>
</dbReference>
<accession>A0ABQ1ZZC5</accession>
<name>A0ABQ1ZZC5_9BACT</name>
<dbReference type="SFLD" id="SFLDS00003">
    <property type="entry name" value="Haloacid_Dehalogenase"/>
    <property type="match status" value="1"/>
</dbReference>
<organism evidence="5 6">
    <name type="scientific">Hymenobacter frigidus</name>
    <dbReference type="NCBI Taxonomy" id="1524095"/>
    <lineage>
        <taxon>Bacteria</taxon>
        <taxon>Pseudomonadati</taxon>
        <taxon>Bacteroidota</taxon>
        <taxon>Cytophagia</taxon>
        <taxon>Cytophagales</taxon>
        <taxon>Hymenobacteraceae</taxon>
        <taxon>Hymenobacter</taxon>
    </lineage>
</organism>
<comment type="pathway">
    <text evidence="2">Organic acid metabolism; glycolate biosynthesis; glycolate from 2-phosphoglycolate: step 1/1.</text>
</comment>
<dbReference type="SUPFAM" id="SSF56784">
    <property type="entry name" value="HAD-like"/>
    <property type="match status" value="1"/>
</dbReference>
<comment type="caution">
    <text evidence="5">The sequence shown here is derived from an EMBL/GenBank/DDBJ whole genome shotgun (WGS) entry which is preliminary data.</text>
</comment>
<dbReference type="SFLD" id="SFLDG01129">
    <property type="entry name" value="C1.5:_HAD__Beta-PGM__Phosphata"/>
    <property type="match status" value="1"/>
</dbReference>
<evidence type="ECO:0000313" key="5">
    <source>
        <dbReference type="EMBL" id="GGH80711.1"/>
    </source>
</evidence>
<gene>
    <name evidence="5" type="ORF">GCM10011495_06340</name>
</gene>
<dbReference type="Gene3D" id="3.40.50.1000">
    <property type="entry name" value="HAD superfamily/HAD-like"/>
    <property type="match status" value="1"/>
</dbReference>
<evidence type="ECO:0000256" key="3">
    <source>
        <dbReference type="ARBA" id="ARBA00006171"/>
    </source>
</evidence>
<dbReference type="InterPro" id="IPR006439">
    <property type="entry name" value="HAD-SF_hydro_IA"/>
</dbReference>
<comment type="similarity">
    <text evidence="3">Belongs to the HAD-like hydrolase superfamily. CbbY/CbbZ/Gph/YieH family.</text>
</comment>
<dbReference type="NCBIfam" id="TIGR01549">
    <property type="entry name" value="HAD-SF-IA-v1"/>
    <property type="match status" value="1"/>
</dbReference>
<dbReference type="PROSITE" id="PS01228">
    <property type="entry name" value="COF_1"/>
    <property type="match status" value="1"/>
</dbReference>
<protein>
    <recommendedName>
        <fullName evidence="4">phosphoglycolate phosphatase</fullName>
        <ecNumber evidence="4">3.1.3.18</ecNumber>
    </recommendedName>
</protein>
<evidence type="ECO:0000256" key="1">
    <source>
        <dbReference type="ARBA" id="ARBA00000830"/>
    </source>
</evidence>
<dbReference type="RefSeq" id="WP_188560572.1">
    <property type="nucleotide sequence ID" value="NZ_BMGY01000004.1"/>
</dbReference>
<sequence length="242" mass="27711">MADALDRNWGGVKAVIFDVDGTLYAQAPLRRKMRLDLIGYYGLRPWRVGELLLLRRFRTEREKHAATTAQNLESAQYEWCARSTGYSAQQVRRVVDQWIFRHPNQYLAACTYPGTHLFFAALRANGIKIGIYSDYPAHEKLAAMGLQADVVISSTDPEVNAFKPNPFGLRYLAERLELAPEDCLFIGDRPELDGACAAQSSMPFLLVEKQPLADFTFFHRLHRRFFDHSLRAHCHEPHVLFV</sequence>
<dbReference type="InterPro" id="IPR050155">
    <property type="entry name" value="HAD-like_hydrolase_sf"/>
</dbReference>
<evidence type="ECO:0000313" key="6">
    <source>
        <dbReference type="Proteomes" id="UP000637774"/>
    </source>
</evidence>
<evidence type="ECO:0000256" key="4">
    <source>
        <dbReference type="ARBA" id="ARBA00013078"/>
    </source>
</evidence>
<dbReference type="InterPro" id="IPR036412">
    <property type="entry name" value="HAD-like_sf"/>
</dbReference>